<name>A0A0F8XIJ3_9ZZZZ</name>
<organism evidence="1">
    <name type="scientific">marine sediment metagenome</name>
    <dbReference type="NCBI Taxonomy" id="412755"/>
    <lineage>
        <taxon>unclassified sequences</taxon>
        <taxon>metagenomes</taxon>
        <taxon>ecological metagenomes</taxon>
    </lineage>
</organism>
<proteinExistence type="predicted"/>
<comment type="caution">
    <text evidence="1">The sequence shown here is derived from an EMBL/GenBank/DDBJ whole genome shotgun (WGS) entry which is preliminary data.</text>
</comment>
<accession>A0A0F8XIJ3</accession>
<sequence>MEVMKLSESQKHAMDRLAGPAVDEWQTAHEMQVGKDVLNSLIEAGLAECSKDKYQLTEEGTERRF</sequence>
<dbReference type="AlphaFoldDB" id="A0A0F8XIJ3"/>
<feature type="non-terminal residue" evidence="1">
    <location>
        <position position="65"/>
    </location>
</feature>
<reference evidence="1" key="1">
    <citation type="journal article" date="2015" name="Nature">
        <title>Complex archaea that bridge the gap between prokaryotes and eukaryotes.</title>
        <authorList>
            <person name="Spang A."/>
            <person name="Saw J.H."/>
            <person name="Jorgensen S.L."/>
            <person name="Zaremba-Niedzwiedzka K."/>
            <person name="Martijn J."/>
            <person name="Lind A.E."/>
            <person name="van Eijk R."/>
            <person name="Schleper C."/>
            <person name="Guy L."/>
            <person name="Ettema T.J."/>
        </authorList>
    </citation>
    <scope>NUCLEOTIDE SEQUENCE</scope>
</reference>
<gene>
    <name evidence="1" type="ORF">LCGC14_2939330</name>
</gene>
<dbReference type="EMBL" id="LAZR01058913">
    <property type="protein sequence ID" value="KKK68912.1"/>
    <property type="molecule type" value="Genomic_DNA"/>
</dbReference>
<protein>
    <submittedName>
        <fullName evidence="1">Uncharacterized protein</fullName>
    </submittedName>
</protein>
<evidence type="ECO:0000313" key="1">
    <source>
        <dbReference type="EMBL" id="KKK68912.1"/>
    </source>
</evidence>